<keyword evidence="1" id="KW-0812">Transmembrane</keyword>
<keyword evidence="1" id="KW-1133">Transmembrane helix</keyword>
<keyword evidence="1" id="KW-0472">Membrane</keyword>
<name>A0A1B1TD05_9ARCH</name>
<organism evidence="2">
    <name type="scientific">uncultured Poseidoniia archaeon</name>
    <dbReference type="NCBI Taxonomy" id="1697135"/>
    <lineage>
        <taxon>Archaea</taxon>
        <taxon>Methanobacteriati</taxon>
        <taxon>Thermoplasmatota</taxon>
        <taxon>Candidatus Poseidoniia</taxon>
        <taxon>environmental samples</taxon>
    </lineage>
</organism>
<reference evidence="2" key="2">
    <citation type="journal article" date="2015" name="ISME J.">
        <title>A new class of marine Euryarchaeota group II from the Mediterranean deep chlorophyll maximum.</title>
        <authorList>
            <person name="Martin-Cuadrado A.B."/>
            <person name="Garcia-Heredia I."/>
            <person name="Molto A.G."/>
            <person name="Lopez-Ubeda R."/>
            <person name="Kimes N."/>
            <person name="Lopez-Garcia P."/>
            <person name="Moreira D."/>
            <person name="Rodriguez-Valera F."/>
        </authorList>
    </citation>
    <scope>NUCLEOTIDE SEQUENCE</scope>
</reference>
<feature type="transmembrane region" description="Helical" evidence="1">
    <location>
        <begin position="100"/>
        <end position="123"/>
    </location>
</feature>
<evidence type="ECO:0000313" key="2">
    <source>
        <dbReference type="EMBL" id="ANV80151.1"/>
    </source>
</evidence>
<protein>
    <submittedName>
        <fullName evidence="2">Uncharacterized protein</fullName>
    </submittedName>
</protein>
<reference evidence="2" key="1">
    <citation type="submission" date="2014-11" db="EMBL/GenBank/DDBJ databases">
        <authorList>
            <person name="Zhu J."/>
            <person name="Qi W."/>
            <person name="Song R."/>
        </authorList>
    </citation>
    <scope>NUCLEOTIDE SEQUENCE</scope>
</reference>
<proteinExistence type="predicted"/>
<accession>A0A1B1TD05</accession>
<feature type="transmembrane region" description="Helical" evidence="1">
    <location>
        <begin position="173"/>
        <end position="190"/>
    </location>
</feature>
<dbReference type="AlphaFoldDB" id="A0A1B1TD05"/>
<feature type="transmembrane region" description="Helical" evidence="1">
    <location>
        <begin position="196"/>
        <end position="224"/>
    </location>
</feature>
<feature type="transmembrane region" description="Helical" evidence="1">
    <location>
        <begin position="274"/>
        <end position="299"/>
    </location>
</feature>
<dbReference type="EMBL" id="KP211875">
    <property type="protein sequence ID" value="ANV80151.1"/>
    <property type="molecule type" value="Genomic_DNA"/>
</dbReference>
<sequence>MAASLESLITAILILLTPVFLAIPLSLGWKWWVGTEPEHVHYREKVRLVLDAGLPLSRFRKELDSEARIVNIDPERQSRIESDLLFPMRVKHFLLMPGLVVWPLLGLFAALLTIPLMPILWFFEWLLIEKRVLLWIGIIVQKLTRWEIIGIPRVEDGLKNPDPVLSSINRMPITVFLGLFAFLIVSYIRIDTQSVLIVSAAVYIILVAFISVIRAGTLSTMVFADTGNRRLLPMGTFVEDMLGPWVGVGLVFLVSRQIFYGTELRSGEMFGDPVIFSLAILLVLYTATMIGVAVEISFFRSRAEAVRVKFQNQMIDQFEPQLYLFTRNLGMLKISRLMTLRQWVQQGEKINLTDLDKLKRL</sequence>
<evidence type="ECO:0000256" key="1">
    <source>
        <dbReference type="SAM" id="Phobius"/>
    </source>
</evidence>
<feature type="transmembrane region" description="Helical" evidence="1">
    <location>
        <begin position="231"/>
        <end position="254"/>
    </location>
</feature>
<feature type="transmembrane region" description="Helical" evidence="1">
    <location>
        <begin position="7"/>
        <end position="27"/>
    </location>
</feature>